<accession>A0A0D6LWL9</accession>
<dbReference type="InterPro" id="IPR001881">
    <property type="entry name" value="EGF-like_Ca-bd_dom"/>
</dbReference>
<feature type="domain" description="Cadherin" evidence="15">
    <location>
        <begin position="398"/>
        <end position="487"/>
    </location>
</feature>
<dbReference type="CDD" id="cd00054">
    <property type="entry name" value="EGF_CA"/>
    <property type="match status" value="1"/>
</dbReference>
<evidence type="ECO:0000256" key="2">
    <source>
        <dbReference type="ARBA" id="ARBA00022536"/>
    </source>
</evidence>
<evidence type="ECO:0000256" key="13">
    <source>
        <dbReference type="SAM" id="SignalP"/>
    </source>
</evidence>
<dbReference type="InterPro" id="IPR056286">
    <property type="entry name" value="Cadherin_CELSR1-3_9th"/>
</dbReference>
<dbReference type="GO" id="GO:0050793">
    <property type="term" value="P:regulation of developmental process"/>
    <property type="evidence" value="ECO:0007669"/>
    <property type="project" value="UniProtKB-ARBA"/>
</dbReference>
<dbReference type="Pfam" id="PF23592">
    <property type="entry name" value="Cadherin_CELSR2_9th"/>
    <property type="match status" value="1"/>
</dbReference>
<evidence type="ECO:0000313" key="17">
    <source>
        <dbReference type="Proteomes" id="UP000054495"/>
    </source>
</evidence>
<keyword evidence="4 13" id="KW-0732">Signal</keyword>
<feature type="domain" description="Cadherin" evidence="15">
    <location>
        <begin position="693"/>
        <end position="793"/>
    </location>
</feature>
<dbReference type="CDD" id="cd11304">
    <property type="entry name" value="Cadherin_repeat"/>
    <property type="match status" value="7"/>
</dbReference>
<evidence type="ECO:0000259" key="15">
    <source>
        <dbReference type="PROSITE" id="PS50268"/>
    </source>
</evidence>
<feature type="domain" description="EGF-like" evidence="14">
    <location>
        <begin position="1361"/>
        <end position="1397"/>
    </location>
</feature>
<feature type="domain" description="Cadherin" evidence="15">
    <location>
        <begin position="895"/>
        <end position="1002"/>
    </location>
</feature>
<evidence type="ECO:0000256" key="5">
    <source>
        <dbReference type="ARBA" id="ARBA00022737"/>
    </source>
</evidence>
<dbReference type="Gene3D" id="2.60.40.60">
    <property type="entry name" value="Cadherins"/>
    <property type="match status" value="9"/>
</dbReference>
<dbReference type="PANTHER" id="PTHR24026:SF51">
    <property type="entry name" value="PROTOCADHERIN-LIKE WING POLARITY PROTEIN STAN"/>
    <property type="match status" value="1"/>
</dbReference>
<feature type="domain" description="Cadherin" evidence="15">
    <location>
        <begin position="488"/>
        <end position="590"/>
    </location>
</feature>
<dbReference type="GO" id="GO:0005509">
    <property type="term" value="F:calcium ion binding"/>
    <property type="evidence" value="ECO:0007669"/>
    <property type="project" value="UniProtKB-UniRule"/>
</dbReference>
<dbReference type="GO" id="GO:0007156">
    <property type="term" value="P:homophilic cell adhesion via plasma membrane adhesion molecules"/>
    <property type="evidence" value="ECO:0007669"/>
    <property type="project" value="InterPro"/>
</dbReference>
<dbReference type="PRINTS" id="PR00205">
    <property type="entry name" value="CADHERIN"/>
</dbReference>
<dbReference type="SUPFAM" id="SSF49313">
    <property type="entry name" value="Cadherin-like"/>
    <property type="match status" value="9"/>
</dbReference>
<evidence type="ECO:0000256" key="12">
    <source>
        <dbReference type="PROSITE-ProRule" id="PRU00076"/>
    </source>
</evidence>
<dbReference type="FunFam" id="2.60.40.60:FF:000104">
    <property type="entry name" value="cadherin-23 isoform X1"/>
    <property type="match status" value="1"/>
</dbReference>
<comment type="caution">
    <text evidence="12">Lacks conserved residue(s) required for the propagation of feature annotation.</text>
</comment>
<evidence type="ECO:0000256" key="8">
    <source>
        <dbReference type="ARBA" id="ARBA00023136"/>
    </source>
</evidence>
<dbReference type="EMBL" id="KE125073">
    <property type="protein sequence ID" value="EPB72022.1"/>
    <property type="molecule type" value="Genomic_DNA"/>
</dbReference>
<evidence type="ECO:0000256" key="3">
    <source>
        <dbReference type="ARBA" id="ARBA00022692"/>
    </source>
</evidence>
<dbReference type="FunFam" id="2.60.40.60:FF:000029">
    <property type="entry name" value="Cadherin EGF LAG seven-pass G-type receptor 3"/>
    <property type="match status" value="1"/>
</dbReference>
<dbReference type="GO" id="GO:0005886">
    <property type="term" value="C:plasma membrane"/>
    <property type="evidence" value="ECO:0007669"/>
    <property type="project" value="InterPro"/>
</dbReference>
<dbReference type="Pfam" id="PF00008">
    <property type="entry name" value="EGF"/>
    <property type="match status" value="1"/>
</dbReference>
<keyword evidence="8" id="KW-0472">Membrane</keyword>
<dbReference type="InterPro" id="IPR020894">
    <property type="entry name" value="Cadherin_CS"/>
</dbReference>
<evidence type="ECO:0000256" key="6">
    <source>
        <dbReference type="ARBA" id="ARBA00022837"/>
    </source>
</evidence>
<dbReference type="SMART" id="SM00179">
    <property type="entry name" value="EGF_CA"/>
    <property type="match status" value="1"/>
</dbReference>
<dbReference type="InterPro" id="IPR015919">
    <property type="entry name" value="Cadherin-like_sf"/>
</dbReference>
<keyword evidence="7" id="KW-1133">Transmembrane helix</keyword>
<name>A0A0D6LWL9_9BILA</name>
<keyword evidence="5" id="KW-0677">Repeat</keyword>
<feature type="chain" id="PRO_5002307534" evidence="13">
    <location>
        <begin position="18"/>
        <end position="1437"/>
    </location>
</feature>
<evidence type="ECO:0000256" key="11">
    <source>
        <dbReference type="PROSITE-ProRule" id="PRU00043"/>
    </source>
</evidence>
<feature type="domain" description="Cadherin" evidence="15">
    <location>
        <begin position="1003"/>
        <end position="1110"/>
    </location>
</feature>
<dbReference type="PROSITE" id="PS00232">
    <property type="entry name" value="CADHERIN_1"/>
    <property type="match status" value="5"/>
</dbReference>
<sequence>MTLIPLLLLLLVASIYGQTSRCNSCIPHPTEIHWIQRSKPPCLHPGQPIFQWPSGSNCPRPAAFHSSQISVDETGLVFAKQRICFYFTVELVEYSYECEGDVLTERFTIGHPLFSKQRRFKRWLRRRNPDPNAIHFQQESYVKELLESATPGTLVVTVKATHAADQPLYYSLAAPQDSRSQNIFTLDTISGEIRLAKSLDREILDKHVLKVTAYERLDPTVSSSVTVTVDVLDVQDNSPIFERDSYFADIREDAPNRQDNASSSSFSPHRSLFDDPALMLFTHSPLLDLTTRFEVALGIVSPVAERHYAPRAGMRYVDTNTLIQLGWKALPVLGIGIDQRLIAQLTAAAGARHLRGESNYKPASIHRLSTCALCINAHNLVLRSCAGKLVQIRTSGIGTTVLSVFARDLDAGENGEIVYSLGEGEGHHYLAINPKSGVIQTAAPLDRETLSLIRLDVIATDRGKPPKQSSALVEIGITDVNDNAPIFEKELYNISVMENTTLPAVIAQIKATDKDSGVNGKVHYSIAATSSVPLTIDYTTGEVVLRERVDAKTSPLAVLIRAKDGAQPALSSTVTLMLYVIDINDHAPTFIASQKKIFLEENVAVGDEVGRVYAIDEDSGANGVIRYTLNGSLDFSIDAESGIIRTATSLDRERTAQYELQVTATDQGDPPLSSSTDITIVVKDVNDNAPEFPEEEYNISLSEETPRGSQVIVLKAEDKDAEQKIVYRIEHMDRDVVALIDLGEQGALLTLSGQLHSSDHLIKLEISATDQGGLQGRCRVNLVVEDVNSAPVFKDQPFAVRVLEDSPIGFHIVTLEAEDADQGSNARLTYSIDSKEFGIDNATGLITLKEPLDREQQSSYLVTVVVSDGAVPPLNTTTQLEIIVDDVNDNAPKFSTQNYTASIPEDIPVGTSFMQVSAIDLDIGNNGIVDYFLNDSDASAVYDLFRLDRTSGTLRVNSKLDREQYPSIELRIFARDRGKPPLTSSSLITIALTDVNDNAPKFDQASYDLYIAENSPVGSTVGTIMATDPDEGDNAKIQFRIFGGADAKLFDLEVDENQPGVVRILTRAEFDYEAKNNKFYLEVQATSGQLSSTVVLRIHVSDVNDNRPILSDFIVLINRFESEASITQIGMVPAFDPDQNATLEYYMEENQLLAVEKFTGKLVLKSQWRRNIDTHFKTCVSDGPNRVCATCRFIHVYLTQDSLREAATVFLPKMSLDDFWDPPVFNRFRQSLATLDTWEERNVFIVGAQLVAEGVEVNLVITDRGRLVKSWKVEDLLRSEVKKIERLSLMKVEVVRDESCAKEPCPYYQKCRQTLKHVDAVDVYQTDSFIARTMKTLKTFVCECPPGFASSIDLPGQCDLRMDQCYSNPCHNNATCHPLENGYRCECKPGWRGHDISLTVLPYLNATHSDAIEFFAVFHSRLEGLSAPFECSYDLGT</sequence>
<dbReference type="InterPro" id="IPR002126">
    <property type="entry name" value="Cadherin-like_dom"/>
</dbReference>
<dbReference type="InterPro" id="IPR000742">
    <property type="entry name" value="EGF"/>
</dbReference>
<dbReference type="GO" id="GO:0001736">
    <property type="term" value="P:establishment of planar polarity"/>
    <property type="evidence" value="ECO:0007669"/>
    <property type="project" value="UniProtKB-ARBA"/>
</dbReference>
<dbReference type="FunFam" id="2.60.40.60:FF:000020">
    <property type="entry name" value="Dachsous cadherin-related 1b"/>
    <property type="match status" value="3"/>
</dbReference>
<proteinExistence type="predicted"/>
<feature type="domain" description="Cadherin" evidence="15">
    <location>
        <begin position="137"/>
        <end position="241"/>
    </location>
</feature>
<feature type="domain" description="Cadherin" evidence="15">
    <location>
        <begin position="794"/>
        <end position="894"/>
    </location>
</feature>
<feature type="domain" description="Cadherin" evidence="15">
    <location>
        <begin position="591"/>
        <end position="692"/>
    </location>
</feature>
<comment type="subcellular location">
    <subcellularLocation>
        <location evidence="1">Membrane</location>
    </subcellularLocation>
</comment>
<dbReference type="Pfam" id="PF24337">
    <property type="entry name" value="DUF7505"/>
    <property type="match status" value="1"/>
</dbReference>
<dbReference type="GO" id="GO:0007423">
    <property type="term" value="P:sensory organ development"/>
    <property type="evidence" value="ECO:0007669"/>
    <property type="project" value="UniProtKB-ARBA"/>
</dbReference>
<dbReference type="Pfam" id="PF00028">
    <property type="entry name" value="Cadherin"/>
    <property type="match status" value="7"/>
</dbReference>
<reference evidence="16 17" key="1">
    <citation type="submission" date="2013-05" db="EMBL/GenBank/DDBJ databases">
        <title>Draft genome of the parasitic nematode Anyclostoma ceylanicum.</title>
        <authorList>
            <person name="Mitreva M."/>
        </authorList>
    </citation>
    <scope>NUCLEOTIDE SEQUENCE [LARGE SCALE GENOMIC DNA]</scope>
</reference>
<dbReference type="SMART" id="SM00112">
    <property type="entry name" value="CA"/>
    <property type="match status" value="8"/>
</dbReference>
<dbReference type="InterPro" id="IPR055928">
    <property type="entry name" value="Fmi-1_DUF7505"/>
</dbReference>
<evidence type="ECO:0000313" key="16">
    <source>
        <dbReference type="EMBL" id="EPB72022.1"/>
    </source>
</evidence>
<dbReference type="PROSITE" id="PS50268">
    <property type="entry name" value="CADHERIN_2"/>
    <property type="match status" value="8"/>
</dbReference>
<dbReference type="Gene3D" id="2.10.25.10">
    <property type="entry name" value="Laminin"/>
    <property type="match status" value="1"/>
</dbReference>
<keyword evidence="3" id="KW-0812">Transmembrane</keyword>
<dbReference type="SUPFAM" id="SSF57196">
    <property type="entry name" value="EGF/Laminin"/>
    <property type="match status" value="1"/>
</dbReference>
<dbReference type="GO" id="GO:0051239">
    <property type="term" value="P:regulation of multicellular organismal process"/>
    <property type="evidence" value="ECO:0007669"/>
    <property type="project" value="UniProtKB-ARBA"/>
</dbReference>
<keyword evidence="6 11" id="KW-0106">Calcium</keyword>
<dbReference type="Proteomes" id="UP000054495">
    <property type="component" value="Unassembled WGS sequence"/>
</dbReference>
<dbReference type="GO" id="GO:0007411">
    <property type="term" value="P:axon guidance"/>
    <property type="evidence" value="ECO:0007669"/>
    <property type="project" value="UniProtKB-ARBA"/>
</dbReference>
<evidence type="ECO:0000259" key="14">
    <source>
        <dbReference type="PROSITE" id="PS50026"/>
    </source>
</evidence>
<dbReference type="PANTHER" id="PTHR24026">
    <property type="entry name" value="FAT ATYPICAL CADHERIN-RELATED"/>
    <property type="match status" value="1"/>
</dbReference>
<evidence type="ECO:0000256" key="7">
    <source>
        <dbReference type="ARBA" id="ARBA00022989"/>
    </source>
</evidence>
<evidence type="ECO:0000256" key="4">
    <source>
        <dbReference type="ARBA" id="ARBA00022729"/>
    </source>
</evidence>
<feature type="signal peptide" evidence="13">
    <location>
        <begin position="1"/>
        <end position="17"/>
    </location>
</feature>
<dbReference type="FunFam" id="2.10.25.10:FF:000095">
    <property type="entry name" value="Notch, isoform B"/>
    <property type="match status" value="1"/>
</dbReference>
<dbReference type="FunFam" id="2.60.40.60:FF:000080">
    <property type="entry name" value="FAT atypical cadherin 1"/>
    <property type="match status" value="1"/>
</dbReference>
<evidence type="ECO:0000256" key="10">
    <source>
        <dbReference type="ARBA" id="ARBA00023180"/>
    </source>
</evidence>
<protein>
    <submittedName>
        <fullName evidence="16">Cadherin domain protein</fullName>
    </submittedName>
</protein>
<evidence type="ECO:0000256" key="9">
    <source>
        <dbReference type="ARBA" id="ARBA00023157"/>
    </source>
</evidence>
<keyword evidence="2 12" id="KW-0245">EGF-like domain</keyword>
<evidence type="ECO:0000256" key="1">
    <source>
        <dbReference type="ARBA" id="ARBA00004370"/>
    </source>
</evidence>
<dbReference type="PROSITE" id="PS50026">
    <property type="entry name" value="EGF_3"/>
    <property type="match status" value="1"/>
</dbReference>
<keyword evidence="17" id="KW-1185">Reference proteome</keyword>
<keyword evidence="10" id="KW-0325">Glycoprotein</keyword>
<organism evidence="16 17">
    <name type="scientific">Ancylostoma ceylanicum</name>
    <dbReference type="NCBI Taxonomy" id="53326"/>
    <lineage>
        <taxon>Eukaryota</taxon>
        <taxon>Metazoa</taxon>
        <taxon>Ecdysozoa</taxon>
        <taxon>Nematoda</taxon>
        <taxon>Chromadorea</taxon>
        <taxon>Rhabditida</taxon>
        <taxon>Rhabditina</taxon>
        <taxon>Rhabditomorpha</taxon>
        <taxon>Strongyloidea</taxon>
        <taxon>Ancylostomatidae</taxon>
        <taxon>Ancylostomatinae</taxon>
        <taxon>Ancylostoma</taxon>
    </lineage>
</organism>
<keyword evidence="9" id="KW-1015">Disulfide bond</keyword>
<gene>
    <name evidence="16" type="ORF">ANCCEY_08895</name>
</gene>
<dbReference type="SMART" id="SM00181">
    <property type="entry name" value="EGF"/>
    <property type="match status" value="2"/>
</dbReference>